<dbReference type="GeneID" id="79889825"/>
<dbReference type="RefSeq" id="WP_040905221.1">
    <property type="nucleotide sequence ID" value="NZ_CAWQCL010000078.1"/>
</dbReference>
<protein>
    <submittedName>
        <fullName evidence="2">Phosphoribosyl-AMP cyclohydrolase</fullName>
    </submittedName>
</protein>
<dbReference type="AlphaFoldDB" id="A0A9X0R6I7"/>
<feature type="chain" id="PRO_5040735571" evidence="1">
    <location>
        <begin position="26"/>
        <end position="188"/>
    </location>
</feature>
<dbReference type="SUPFAM" id="SSF54427">
    <property type="entry name" value="NTF2-like"/>
    <property type="match status" value="1"/>
</dbReference>
<dbReference type="PIRSF" id="PIRSF028288">
    <property type="entry name" value="UCP028288"/>
    <property type="match status" value="1"/>
</dbReference>
<proteinExistence type="predicted"/>
<accession>A0A9X0R6I7</accession>
<evidence type="ECO:0000256" key="1">
    <source>
        <dbReference type="SAM" id="SignalP"/>
    </source>
</evidence>
<name>A0A9X0R6I7_VIBME</name>
<dbReference type="Proteomes" id="UP000615796">
    <property type="component" value="Unassembled WGS sequence"/>
</dbReference>
<dbReference type="Gene3D" id="3.10.450.50">
    <property type="match status" value="1"/>
</dbReference>
<organism evidence="2 3">
    <name type="scientific">Vibrio metschnikovii</name>
    <dbReference type="NCBI Taxonomy" id="28172"/>
    <lineage>
        <taxon>Bacteria</taxon>
        <taxon>Pseudomonadati</taxon>
        <taxon>Pseudomonadota</taxon>
        <taxon>Gammaproteobacteria</taxon>
        <taxon>Vibrionales</taxon>
        <taxon>Vibrionaceae</taxon>
        <taxon>Vibrio</taxon>
    </lineage>
</organism>
<dbReference type="InterPro" id="IPR016878">
    <property type="entry name" value="MICAH-like"/>
</dbReference>
<evidence type="ECO:0000313" key="3">
    <source>
        <dbReference type="Proteomes" id="UP000615796"/>
    </source>
</evidence>
<gene>
    <name evidence="2" type="ORF">H8Q88_06240</name>
</gene>
<keyword evidence="3" id="KW-1185">Reference proteome</keyword>
<dbReference type="EMBL" id="JACRUP010000002">
    <property type="protein sequence ID" value="MBC5850558.1"/>
    <property type="molecule type" value="Genomic_DNA"/>
</dbReference>
<evidence type="ECO:0000313" key="2">
    <source>
        <dbReference type="EMBL" id="MBC5850558.1"/>
    </source>
</evidence>
<reference evidence="2" key="1">
    <citation type="submission" date="2020-08" db="EMBL/GenBank/DDBJ databases">
        <title>Genome Sequencing and Pan-Genome Analysis of Migratory bird Vibrio Strains, Inner Mongolia.</title>
        <authorList>
            <person name="Zheng L."/>
        </authorList>
    </citation>
    <scope>NUCLEOTIDE SEQUENCE</scope>
    <source>
        <strain evidence="2">M13F</strain>
    </source>
</reference>
<keyword evidence="1" id="KW-0732">Signal</keyword>
<dbReference type="OrthoDB" id="9807600at2"/>
<feature type="signal peptide" evidence="1">
    <location>
        <begin position="1"/>
        <end position="25"/>
    </location>
</feature>
<comment type="caution">
    <text evidence="2">The sequence shown here is derived from an EMBL/GenBank/DDBJ whole genome shotgun (WGS) entry which is preliminary data.</text>
</comment>
<dbReference type="InterPro" id="IPR032710">
    <property type="entry name" value="NTF2-like_dom_sf"/>
</dbReference>
<sequence length="188" mass="20587">MQRIHKTLSISALLLSSVLPWAAQASSPVVNNNITHQEVLNAQQAWGEALINISQTYEKQGHAAAKTLASQVLDQAYGYQQGAVLFKPTLASGQQTFRTDVAGALAYFVGGNSDYAQDSGFALKGWKEYRFENAAVYINGDLALTMGNVILVDKQGQTTMVDKSWAFKKDEQGQLRIVLHHSSLPYQP</sequence>